<gene>
    <name evidence="1" type="ORF">PXEA_LOCUS31592</name>
</gene>
<dbReference type="Proteomes" id="UP000784294">
    <property type="component" value="Unassembled WGS sequence"/>
</dbReference>
<sequence>MMPISAIRLKAGRSTAIRRRQAAFDGVVERSELALLAPRPANDLHPSSSHAHSHARRHFTQSGAFCCMDRNWDGRKPRRTRHFETRSLMTTATFEAGRRHSHEKAPHCVVERSPEPHPRVIRLHVVSPFRVYYSAVFRLQGHLKPDLPCDEFLPLISPAFSPSFRIICPLQARAHGLRSHAGNPEVECSFDARNC</sequence>
<accession>A0A448XJG4</accession>
<dbReference type="EMBL" id="CAAALY010257051">
    <property type="protein sequence ID" value="VEL38152.1"/>
    <property type="molecule type" value="Genomic_DNA"/>
</dbReference>
<evidence type="ECO:0000313" key="2">
    <source>
        <dbReference type="Proteomes" id="UP000784294"/>
    </source>
</evidence>
<proteinExistence type="predicted"/>
<organism evidence="1 2">
    <name type="scientific">Protopolystoma xenopodis</name>
    <dbReference type="NCBI Taxonomy" id="117903"/>
    <lineage>
        <taxon>Eukaryota</taxon>
        <taxon>Metazoa</taxon>
        <taxon>Spiralia</taxon>
        <taxon>Lophotrochozoa</taxon>
        <taxon>Platyhelminthes</taxon>
        <taxon>Monogenea</taxon>
        <taxon>Polyopisthocotylea</taxon>
        <taxon>Polystomatidea</taxon>
        <taxon>Polystomatidae</taxon>
        <taxon>Protopolystoma</taxon>
    </lineage>
</organism>
<keyword evidence="2" id="KW-1185">Reference proteome</keyword>
<protein>
    <submittedName>
        <fullName evidence="1">Uncharacterized protein</fullName>
    </submittedName>
</protein>
<name>A0A448XJG4_9PLAT</name>
<reference evidence="1" key="1">
    <citation type="submission" date="2018-11" db="EMBL/GenBank/DDBJ databases">
        <authorList>
            <consortium name="Pathogen Informatics"/>
        </authorList>
    </citation>
    <scope>NUCLEOTIDE SEQUENCE</scope>
</reference>
<comment type="caution">
    <text evidence="1">The sequence shown here is derived from an EMBL/GenBank/DDBJ whole genome shotgun (WGS) entry which is preliminary data.</text>
</comment>
<evidence type="ECO:0000313" key="1">
    <source>
        <dbReference type="EMBL" id="VEL38152.1"/>
    </source>
</evidence>
<dbReference type="AlphaFoldDB" id="A0A448XJG4"/>